<evidence type="ECO:0000256" key="12">
    <source>
        <dbReference type="ARBA" id="ARBA00023136"/>
    </source>
</evidence>
<dbReference type="SUPFAM" id="SSF143631">
    <property type="entry name" value="ApbE-like"/>
    <property type="match status" value="1"/>
</dbReference>
<evidence type="ECO:0000256" key="3">
    <source>
        <dbReference type="ARBA" id="ARBA00016337"/>
    </source>
</evidence>
<comment type="cofactor">
    <cofactor evidence="19">
        <name>Mg(2+)</name>
        <dbReference type="ChEBI" id="CHEBI:18420"/>
    </cofactor>
    <cofactor evidence="19">
        <name>Mn(2+)</name>
        <dbReference type="ChEBI" id="CHEBI:29035"/>
    </cofactor>
    <text evidence="19">Magnesium. Can also use manganese.</text>
</comment>
<dbReference type="AlphaFoldDB" id="A0A7V5H424"/>
<keyword evidence="10 18" id="KW-0274">FAD</keyword>
<dbReference type="GO" id="GO:0046872">
    <property type="term" value="F:metal ion binding"/>
    <property type="evidence" value="ECO:0007669"/>
    <property type="project" value="UniProtKB-UniRule"/>
</dbReference>
<gene>
    <name evidence="21" type="ORF">ENL21_05575</name>
</gene>
<evidence type="ECO:0000256" key="5">
    <source>
        <dbReference type="ARBA" id="ARBA00022519"/>
    </source>
</evidence>
<evidence type="ECO:0000256" key="20">
    <source>
        <dbReference type="RuleBase" id="RU363002"/>
    </source>
</evidence>
<feature type="binding site" evidence="19">
    <location>
        <position position="176"/>
    </location>
    <ligand>
        <name>Mg(2+)</name>
        <dbReference type="ChEBI" id="CHEBI:18420"/>
    </ligand>
</feature>
<dbReference type="GO" id="GO:0016740">
    <property type="term" value="F:transferase activity"/>
    <property type="evidence" value="ECO:0007669"/>
    <property type="project" value="UniProtKB-UniRule"/>
</dbReference>
<dbReference type="InterPro" id="IPR024932">
    <property type="entry name" value="ApbE"/>
</dbReference>
<evidence type="ECO:0000256" key="8">
    <source>
        <dbReference type="ARBA" id="ARBA00022723"/>
    </source>
</evidence>
<evidence type="ECO:0000256" key="17">
    <source>
        <dbReference type="ARBA" id="ARBA00060485"/>
    </source>
</evidence>
<dbReference type="Proteomes" id="UP000886111">
    <property type="component" value="Unassembled WGS sequence"/>
</dbReference>
<organism evidence="21">
    <name type="scientific">Caldithrix abyssi</name>
    <dbReference type="NCBI Taxonomy" id="187145"/>
    <lineage>
        <taxon>Bacteria</taxon>
        <taxon>Pseudomonadati</taxon>
        <taxon>Calditrichota</taxon>
        <taxon>Calditrichia</taxon>
        <taxon>Calditrichales</taxon>
        <taxon>Calditrichaceae</taxon>
        <taxon>Caldithrix</taxon>
    </lineage>
</organism>
<evidence type="ECO:0000256" key="7">
    <source>
        <dbReference type="ARBA" id="ARBA00022679"/>
    </source>
</evidence>
<evidence type="ECO:0000256" key="18">
    <source>
        <dbReference type="PIRNR" id="PIRNR006268"/>
    </source>
</evidence>
<evidence type="ECO:0000256" key="6">
    <source>
        <dbReference type="ARBA" id="ARBA00022630"/>
    </source>
</evidence>
<dbReference type="GO" id="GO:0005886">
    <property type="term" value="C:plasma membrane"/>
    <property type="evidence" value="ECO:0007669"/>
    <property type="project" value="UniProtKB-SubCell"/>
</dbReference>
<keyword evidence="12" id="KW-0472">Membrane</keyword>
<dbReference type="Pfam" id="PF02424">
    <property type="entry name" value="ApbE"/>
    <property type="match status" value="1"/>
</dbReference>
<dbReference type="InterPro" id="IPR003374">
    <property type="entry name" value="ApbE-like_sf"/>
</dbReference>
<comment type="caution">
    <text evidence="21">The sequence shown here is derived from an EMBL/GenBank/DDBJ whole genome shotgun (WGS) entry which is preliminary data.</text>
</comment>
<dbReference type="PIRSF" id="PIRSF006268">
    <property type="entry name" value="ApbE"/>
    <property type="match status" value="1"/>
</dbReference>
<feature type="binding site" evidence="19">
    <location>
        <position position="292"/>
    </location>
    <ligand>
        <name>Mg(2+)</name>
        <dbReference type="ChEBI" id="CHEBI:18420"/>
    </ligand>
</feature>
<dbReference type="EMBL" id="DRTD01000407">
    <property type="protein sequence ID" value="HHE55232.1"/>
    <property type="molecule type" value="Genomic_DNA"/>
</dbReference>
<evidence type="ECO:0000256" key="10">
    <source>
        <dbReference type="ARBA" id="ARBA00022827"/>
    </source>
</evidence>
<comment type="catalytic activity">
    <reaction evidence="16 18 20">
        <text>L-threonyl-[protein] + FAD = FMN-L-threonyl-[protein] + AMP + H(+)</text>
        <dbReference type="Rhea" id="RHEA:36847"/>
        <dbReference type="Rhea" id="RHEA-COMP:11060"/>
        <dbReference type="Rhea" id="RHEA-COMP:11061"/>
        <dbReference type="ChEBI" id="CHEBI:15378"/>
        <dbReference type="ChEBI" id="CHEBI:30013"/>
        <dbReference type="ChEBI" id="CHEBI:57692"/>
        <dbReference type="ChEBI" id="CHEBI:74257"/>
        <dbReference type="ChEBI" id="CHEBI:456215"/>
        <dbReference type="EC" id="2.7.1.180"/>
    </reaction>
</comment>
<evidence type="ECO:0000256" key="13">
    <source>
        <dbReference type="ARBA" id="ARBA00023139"/>
    </source>
</evidence>
<comment type="similarity">
    <text evidence="1 18 20">Belongs to the ApbE family.</text>
</comment>
<evidence type="ECO:0000256" key="2">
    <source>
        <dbReference type="ARBA" id="ARBA00011955"/>
    </source>
</evidence>
<dbReference type="EC" id="2.7.1.180" evidence="2 18"/>
<evidence type="ECO:0000313" key="21">
    <source>
        <dbReference type="EMBL" id="HHE55232.1"/>
    </source>
</evidence>
<evidence type="ECO:0000256" key="11">
    <source>
        <dbReference type="ARBA" id="ARBA00022842"/>
    </source>
</evidence>
<feature type="binding site" evidence="19">
    <location>
        <position position="296"/>
    </location>
    <ligand>
        <name>Mg(2+)</name>
        <dbReference type="ChEBI" id="CHEBI:18420"/>
    </ligand>
</feature>
<evidence type="ECO:0000256" key="1">
    <source>
        <dbReference type="ARBA" id="ARBA00008282"/>
    </source>
</evidence>
<keyword evidence="9" id="KW-0732">Signal</keyword>
<sequence>MKSVKNVFGLYFFILLFLVACRQQEVIELSGHTMGTTYHIKIIRSMDQNLTADRLQPSVDSLLEEINQQMSTYRPQSEISQFNRWPDNKPFKVSSEFMEVVKKALDIYRMTDGAFDITVAPLVDLWGFGKRGSKFQPPDSLKVRKVLSRVGSQYLNICGDSALCKSIPDLQIDLSAIAKGYGVDAVAGLLKAKGFRNFLVEIGGEVFASGQRGSRPWRIGVDQPIYGAPFGQQVEAVLELKDCAVATSGDYRNYFEYKGKIYSHEIDPRSGWPVANGLASVTVIAPDCMTGDALATAIMVMGADQGLRLINELKDMEVLIILRNEKGSFKKIESDSLRKYLKVEY</sequence>
<dbReference type="PANTHER" id="PTHR30040:SF2">
    <property type="entry name" value="FAD:PROTEIN FMN TRANSFERASE"/>
    <property type="match status" value="1"/>
</dbReference>
<evidence type="ECO:0000256" key="9">
    <source>
        <dbReference type="ARBA" id="ARBA00022729"/>
    </source>
</evidence>
<keyword evidence="4" id="KW-1003">Cell membrane</keyword>
<dbReference type="PANTHER" id="PTHR30040">
    <property type="entry name" value="THIAMINE BIOSYNTHESIS LIPOPROTEIN APBE"/>
    <property type="match status" value="1"/>
</dbReference>
<keyword evidence="6 18" id="KW-0285">Flavoprotein</keyword>
<keyword evidence="14 20" id="KW-0449">Lipoprotein</keyword>
<accession>A0A7V5H424</accession>
<keyword evidence="7 18" id="KW-0808">Transferase</keyword>
<proteinExistence type="inferred from homology"/>
<reference evidence="21" key="1">
    <citation type="journal article" date="2020" name="mSystems">
        <title>Genome- and Community-Level Interaction Insights into Carbon Utilization and Element Cycling Functions of Hydrothermarchaeota in Hydrothermal Sediment.</title>
        <authorList>
            <person name="Zhou Z."/>
            <person name="Liu Y."/>
            <person name="Xu W."/>
            <person name="Pan J."/>
            <person name="Luo Z.H."/>
            <person name="Li M."/>
        </authorList>
    </citation>
    <scope>NUCLEOTIDE SEQUENCE [LARGE SCALE GENOMIC DNA]</scope>
    <source>
        <strain evidence="21">HyVt-76</strain>
    </source>
</reference>
<dbReference type="Gene3D" id="3.10.520.10">
    <property type="entry name" value="ApbE-like domains"/>
    <property type="match status" value="1"/>
</dbReference>
<evidence type="ECO:0000256" key="16">
    <source>
        <dbReference type="ARBA" id="ARBA00048540"/>
    </source>
</evidence>
<keyword evidence="13" id="KW-0564">Palmitate</keyword>
<dbReference type="PROSITE" id="PS51257">
    <property type="entry name" value="PROKAR_LIPOPROTEIN"/>
    <property type="match status" value="1"/>
</dbReference>
<dbReference type="FunFam" id="3.10.520.10:FF:000001">
    <property type="entry name" value="FAD:protein FMN transferase"/>
    <property type="match status" value="1"/>
</dbReference>
<protein>
    <recommendedName>
        <fullName evidence="3 18">FAD:protein FMN transferase</fullName>
        <ecNumber evidence="2 18">2.7.1.180</ecNumber>
    </recommendedName>
    <alternativeName>
        <fullName evidence="15 18">Flavin transferase</fullName>
    </alternativeName>
</protein>
<keyword evidence="11 18" id="KW-0460">Magnesium</keyword>
<keyword evidence="8 18" id="KW-0479">Metal-binding</keyword>
<evidence type="ECO:0000256" key="14">
    <source>
        <dbReference type="ARBA" id="ARBA00023288"/>
    </source>
</evidence>
<name>A0A7V5H424_CALAY</name>
<evidence type="ECO:0000256" key="15">
    <source>
        <dbReference type="ARBA" id="ARBA00031306"/>
    </source>
</evidence>
<keyword evidence="5 20" id="KW-0997">Cell inner membrane</keyword>
<comment type="subcellular location">
    <subcellularLocation>
        <location evidence="17 20">Cell inner membrane</location>
        <topology evidence="17 20">Lipid-anchor</topology>
        <orientation evidence="17 20">Periplasmic side</orientation>
    </subcellularLocation>
</comment>
<evidence type="ECO:0000256" key="4">
    <source>
        <dbReference type="ARBA" id="ARBA00022475"/>
    </source>
</evidence>
<comment type="function">
    <text evidence="20">Flavin transferase that catalyzes the transfer of the FMN moiety of FAD and its covalent binding to the hydroxyl group of a threonine residue in a target flavoprotein.</text>
</comment>
<evidence type="ECO:0000256" key="19">
    <source>
        <dbReference type="PIRSR" id="PIRSR006268-2"/>
    </source>
</evidence>